<feature type="domain" description="HTH crp-type" evidence="5">
    <location>
        <begin position="151"/>
        <end position="219"/>
    </location>
</feature>
<evidence type="ECO:0000313" key="6">
    <source>
        <dbReference type="EMBL" id="RJG08902.1"/>
    </source>
</evidence>
<keyword evidence="2" id="KW-0238">DNA-binding</keyword>
<protein>
    <submittedName>
        <fullName evidence="6">Crp/Fnr family transcriptional regulator</fullName>
    </submittedName>
</protein>
<dbReference type="PANTHER" id="PTHR24567:SF68">
    <property type="entry name" value="DNA-BINDING TRANSCRIPTIONAL DUAL REGULATOR CRP"/>
    <property type="match status" value="1"/>
</dbReference>
<dbReference type="InterPro" id="IPR012318">
    <property type="entry name" value="HTH_CRP"/>
</dbReference>
<dbReference type="InterPro" id="IPR018490">
    <property type="entry name" value="cNMP-bd_dom_sf"/>
</dbReference>
<dbReference type="GO" id="GO:0003700">
    <property type="term" value="F:DNA-binding transcription factor activity"/>
    <property type="evidence" value="ECO:0007669"/>
    <property type="project" value="TreeGrafter"/>
</dbReference>
<dbReference type="SMART" id="SM00100">
    <property type="entry name" value="cNMP"/>
    <property type="match status" value="1"/>
</dbReference>
<dbReference type="Pfam" id="PF13545">
    <property type="entry name" value="HTH_Crp_2"/>
    <property type="match status" value="1"/>
</dbReference>
<keyword evidence="7" id="KW-1185">Reference proteome</keyword>
<accession>A0A418X8U8</accession>
<keyword evidence="1" id="KW-0805">Transcription regulation</keyword>
<dbReference type="InterPro" id="IPR014710">
    <property type="entry name" value="RmlC-like_jellyroll"/>
</dbReference>
<dbReference type="RefSeq" id="WP_119956701.1">
    <property type="nucleotide sequence ID" value="NZ_QYUR01000008.1"/>
</dbReference>
<dbReference type="Gene3D" id="1.10.10.10">
    <property type="entry name" value="Winged helix-like DNA-binding domain superfamily/Winged helix DNA-binding domain"/>
    <property type="match status" value="1"/>
</dbReference>
<dbReference type="CDD" id="cd00038">
    <property type="entry name" value="CAP_ED"/>
    <property type="match status" value="1"/>
</dbReference>
<reference evidence="6 7" key="1">
    <citation type="submission" date="2018-09" db="EMBL/GenBank/DDBJ databases">
        <authorList>
            <person name="Zhu H."/>
        </authorList>
    </citation>
    <scope>NUCLEOTIDE SEQUENCE [LARGE SCALE GENOMIC DNA]</scope>
    <source>
        <strain evidence="6 7">K1S02-6</strain>
    </source>
</reference>
<evidence type="ECO:0000259" key="5">
    <source>
        <dbReference type="PROSITE" id="PS51063"/>
    </source>
</evidence>
<dbReference type="PROSITE" id="PS51063">
    <property type="entry name" value="HTH_CRP_2"/>
    <property type="match status" value="1"/>
</dbReference>
<dbReference type="Proteomes" id="UP000284021">
    <property type="component" value="Unassembled WGS sequence"/>
</dbReference>
<dbReference type="InterPro" id="IPR050397">
    <property type="entry name" value="Env_Response_Regulators"/>
</dbReference>
<evidence type="ECO:0000256" key="1">
    <source>
        <dbReference type="ARBA" id="ARBA00023015"/>
    </source>
</evidence>
<organism evidence="6 7">
    <name type="scientific">Pseudomonas cavernicola</name>
    <dbReference type="NCBI Taxonomy" id="2320866"/>
    <lineage>
        <taxon>Bacteria</taxon>
        <taxon>Pseudomonadati</taxon>
        <taxon>Pseudomonadota</taxon>
        <taxon>Gammaproteobacteria</taxon>
        <taxon>Pseudomonadales</taxon>
        <taxon>Pseudomonadaceae</taxon>
        <taxon>Pseudomonas</taxon>
    </lineage>
</organism>
<dbReference type="InterPro" id="IPR036390">
    <property type="entry name" value="WH_DNA-bd_sf"/>
</dbReference>
<dbReference type="GO" id="GO:0005829">
    <property type="term" value="C:cytosol"/>
    <property type="evidence" value="ECO:0007669"/>
    <property type="project" value="TreeGrafter"/>
</dbReference>
<dbReference type="InterPro" id="IPR000595">
    <property type="entry name" value="cNMP-bd_dom"/>
</dbReference>
<dbReference type="GO" id="GO:0003677">
    <property type="term" value="F:DNA binding"/>
    <property type="evidence" value="ECO:0007669"/>
    <property type="project" value="UniProtKB-KW"/>
</dbReference>
<dbReference type="OrthoDB" id="9777588at2"/>
<comment type="caution">
    <text evidence="6">The sequence shown here is derived from an EMBL/GenBank/DDBJ whole genome shotgun (WGS) entry which is preliminary data.</text>
</comment>
<evidence type="ECO:0000256" key="2">
    <source>
        <dbReference type="ARBA" id="ARBA00023125"/>
    </source>
</evidence>
<evidence type="ECO:0000256" key="3">
    <source>
        <dbReference type="ARBA" id="ARBA00023163"/>
    </source>
</evidence>
<evidence type="ECO:0000259" key="4">
    <source>
        <dbReference type="PROSITE" id="PS50042"/>
    </source>
</evidence>
<sequence length="226" mass="25607">MLTDSENLKALRQHHLFNRLPEALFTEVSCLAIQRKLDSGDALFHQGDAAERFYLLLSGQMKLTRVLFEGQEKLVEVIQPGQSFAEALLFTGASHYPVTCSALKASNLISIDGTHYRRLLEEQPKICLDLLASFSMRLHQRLDEIDTLTVGNASRRVVRFLCQEQREAGNGQIQLSVSKRLIASQLGIQPETFSRILHRLIDAGLIAMERRSIRVLDRPSLANYYE</sequence>
<dbReference type="InterPro" id="IPR036388">
    <property type="entry name" value="WH-like_DNA-bd_sf"/>
</dbReference>
<gene>
    <name evidence="6" type="ORF">D3879_23945</name>
</gene>
<dbReference type="AlphaFoldDB" id="A0A418X8U8"/>
<dbReference type="PROSITE" id="PS50042">
    <property type="entry name" value="CNMP_BINDING_3"/>
    <property type="match status" value="1"/>
</dbReference>
<proteinExistence type="predicted"/>
<dbReference type="Gene3D" id="2.60.120.10">
    <property type="entry name" value="Jelly Rolls"/>
    <property type="match status" value="1"/>
</dbReference>
<keyword evidence="3" id="KW-0804">Transcription</keyword>
<dbReference type="PANTHER" id="PTHR24567">
    <property type="entry name" value="CRP FAMILY TRANSCRIPTIONAL REGULATORY PROTEIN"/>
    <property type="match status" value="1"/>
</dbReference>
<dbReference type="SUPFAM" id="SSF46785">
    <property type="entry name" value="Winged helix' DNA-binding domain"/>
    <property type="match status" value="1"/>
</dbReference>
<feature type="domain" description="Cyclic nucleotide-binding" evidence="4">
    <location>
        <begin position="16"/>
        <end position="137"/>
    </location>
</feature>
<dbReference type="Pfam" id="PF00027">
    <property type="entry name" value="cNMP_binding"/>
    <property type="match status" value="1"/>
</dbReference>
<evidence type="ECO:0000313" key="7">
    <source>
        <dbReference type="Proteomes" id="UP000284021"/>
    </source>
</evidence>
<name>A0A418X8U8_9PSED</name>
<dbReference type="SMART" id="SM00419">
    <property type="entry name" value="HTH_CRP"/>
    <property type="match status" value="1"/>
</dbReference>
<dbReference type="SUPFAM" id="SSF51206">
    <property type="entry name" value="cAMP-binding domain-like"/>
    <property type="match status" value="1"/>
</dbReference>
<dbReference type="EMBL" id="QYUR01000008">
    <property type="protein sequence ID" value="RJG08902.1"/>
    <property type="molecule type" value="Genomic_DNA"/>
</dbReference>